<dbReference type="PANTHER" id="PTHR16469">
    <property type="entry name" value="UBIQUITIN-ASSOCIATED AND SH3 DOMAIN-CONTAINING BA-RELATED"/>
    <property type="match status" value="1"/>
</dbReference>
<evidence type="ECO:0000313" key="3">
    <source>
        <dbReference type="Proteomes" id="UP000324241"/>
    </source>
</evidence>
<feature type="region of interest" description="Disordered" evidence="1">
    <location>
        <begin position="61"/>
        <end position="81"/>
    </location>
</feature>
<dbReference type="InterPro" id="IPR029033">
    <property type="entry name" value="His_PPase_superfam"/>
</dbReference>
<dbReference type="RefSeq" id="XP_033428896.1">
    <property type="nucleotide sequence ID" value="XM_033566901.1"/>
</dbReference>
<gene>
    <name evidence="2" type="ORF">ATNIH1004_002206</name>
</gene>
<accession>A0A5M9MR37</accession>
<feature type="region of interest" description="Disordered" evidence="1">
    <location>
        <begin position="560"/>
        <end position="626"/>
    </location>
</feature>
<feature type="region of interest" description="Disordered" evidence="1">
    <location>
        <begin position="205"/>
        <end position="285"/>
    </location>
</feature>
<feature type="compositionally biased region" description="Polar residues" evidence="1">
    <location>
        <begin position="572"/>
        <end position="598"/>
    </location>
</feature>
<dbReference type="AlphaFoldDB" id="A0A5M9MR37"/>
<dbReference type="Proteomes" id="UP000324241">
    <property type="component" value="Unassembled WGS sequence"/>
</dbReference>
<name>A0A5M9MR37_9EURO</name>
<comment type="caution">
    <text evidence="2">The sequence shown here is derived from an EMBL/GenBank/DDBJ whole genome shotgun (WGS) entry which is preliminary data.</text>
</comment>
<dbReference type="InterPro" id="IPR013078">
    <property type="entry name" value="His_Pase_superF_clade-1"/>
</dbReference>
<dbReference type="Gene3D" id="3.40.50.1240">
    <property type="entry name" value="Phosphoglycerate mutase-like"/>
    <property type="match status" value="2"/>
</dbReference>
<feature type="compositionally biased region" description="Basic and acidic residues" evidence="1">
    <location>
        <begin position="609"/>
        <end position="626"/>
    </location>
</feature>
<feature type="region of interest" description="Disordered" evidence="1">
    <location>
        <begin position="372"/>
        <end position="391"/>
    </location>
</feature>
<protein>
    <recommendedName>
        <fullName evidence="4">Phosphoglycerate mutase family protein</fullName>
    </recommendedName>
</protein>
<feature type="compositionally biased region" description="Low complexity" evidence="1">
    <location>
        <begin position="484"/>
        <end position="502"/>
    </location>
</feature>
<dbReference type="GeneID" id="54324908"/>
<evidence type="ECO:0000313" key="2">
    <source>
        <dbReference type="EMBL" id="KAA8649535.1"/>
    </source>
</evidence>
<feature type="compositionally biased region" description="Polar residues" evidence="1">
    <location>
        <begin position="261"/>
        <end position="271"/>
    </location>
</feature>
<dbReference type="PANTHER" id="PTHR16469:SF27">
    <property type="entry name" value="UBIQUITIN-ASSOCIATED AND SH3 DOMAIN-CONTAINING BA-RELATED"/>
    <property type="match status" value="1"/>
</dbReference>
<dbReference type="SMART" id="SM00855">
    <property type="entry name" value="PGAM"/>
    <property type="match status" value="1"/>
</dbReference>
<evidence type="ECO:0008006" key="4">
    <source>
        <dbReference type="Google" id="ProtNLM"/>
    </source>
</evidence>
<dbReference type="VEuPathDB" id="FungiDB:EYZ11_004856"/>
<dbReference type="SUPFAM" id="SSF53254">
    <property type="entry name" value="Phosphoglycerate mutase-like"/>
    <property type="match status" value="1"/>
</dbReference>
<dbReference type="OrthoDB" id="3898179at2759"/>
<feature type="region of interest" description="Disordered" evidence="1">
    <location>
        <begin position="484"/>
        <end position="539"/>
    </location>
</feature>
<organism evidence="2 3">
    <name type="scientific">Aspergillus tanneri</name>
    <dbReference type="NCBI Taxonomy" id="1220188"/>
    <lineage>
        <taxon>Eukaryota</taxon>
        <taxon>Fungi</taxon>
        <taxon>Dikarya</taxon>
        <taxon>Ascomycota</taxon>
        <taxon>Pezizomycotina</taxon>
        <taxon>Eurotiomycetes</taxon>
        <taxon>Eurotiomycetidae</taxon>
        <taxon>Eurotiales</taxon>
        <taxon>Aspergillaceae</taxon>
        <taxon>Aspergillus</taxon>
        <taxon>Aspergillus subgen. Circumdati</taxon>
    </lineage>
</organism>
<dbReference type="EMBL" id="QUQM01000001">
    <property type="protein sequence ID" value="KAA8649535.1"/>
    <property type="molecule type" value="Genomic_DNA"/>
</dbReference>
<evidence type="ECO:0000256" key="1">
    <source>
        <dbReference type="SAM" id="MobiDB-lite"/>
    </source>
</evidence>
<sequence length="626" mass="68010">MGNPPTKIIIVRHGARLDAADKNWHLTSPTPYDPPLSYGGWIQSRTLGAQIITLLQSSDDEPLPQEKEEHKLPSFRPQPARRKRRVIIHSSPYLRCLQTAIAVSSGISQHYPDTDIALSPKPPAINYPRSHSAGNGRVSVHGFNVSTAVPNISANDHRCLLRVDACLGEWLHSGYFEDISPPPKSERMVAAAKAELLRRDSIVPDADINSRPSVGHFPGGWGRSDIPRLPSMEEKEEQTKPSPDSDRGGRREQRSRAASYDSMQSADTPVTQRIPGRIDTSLSPIPDGLYAPPTPSYAISPSEPIPTGYVSHARDACVMIDYQWDSMREPQAWGSGGEYEEEWSTMDTRFRVGLERMISWYQNHDLSIPYNRPRRHSQLSDSTGDASAAGDRDESIETVLIIVTHGAGCNSLISAIKGETTLVNVGTASLTLAVLKDGDKSATKSSAVGGPVSSHEANGDQSVLQNYSLQMVATTEHLRHGGNPTMSTLSSPTGLTSPSVPSYRHRGLSRNSISQSSFVIGPSTTSDTGSRGWTITRPSTASGGLWGSISASKSKDDIMPNFGDSWLGQAASAENSNGTISDSTSNQPKQLPQRTLSQRGLWGSAPLNKDAESGVKRRWTVTERRI</sequence>
<dbReference type="InterPro" id="IPR051710">
    <property type="entry name" value="Phosphatase_SH3-domain"/>
</dbReference>
<proteinExistence type="predicted"/>
<feature type="compositionally biased region" description="Basic and acidic residues" evidence="1">
    <location>
        <begin position="231"/>
        <end position="255"/>
    </location>
</feature>
<reference evidence="2 3" key="1">
    <citation type="submission" date="2019-08" db="EMBL/GenBank/DDBJ databases">
        <title>The genome sequence of a newly discovered highly antifungal drug resistant Aspergillus species, Aspergillus tanneri NIH 1004.</title>
        <authorList>
            <person name="Mounaud S."/>
            <person name="Singh I."/>
            <person name="Joardar V."/>
            <person name="Pakala S."/>
            <person name="Pakala S."/>
            <person name="Venepally P."/>
            <person name="Chung J.K."/>
            <person name="Losada L."/>
            <person name="Nierman W.C."/>
        </authorList>
    </citation>
    <scope>NUCLEOTIDE SEQUENCE [LARGE SCALE GENOMIC DNA]</scope>
    <source>
        <strain evidence="2 3">NIH1004</strain>
    </source>
</reference>
<feature type="compositionally biased region" description="Polar residues" evidence="1">
    <location>
        <begin position="509"/>
        <end position="539"/>
    </location>
</feature>